<dbReference type="AlphaFoldDB" id="A0A6C0FDZ3"/>
<name>A0A6C0FDZ3_9ZZZZ</name>
<dbReference type="EMBL" id="MN738796">
    <property type="protein sequence ID" value="QHT37395.1"/>
    <property type="molecule type" value="Genomic_DNA"/>
</dbReference>
<organism evidence="2">
    <name type="scientific">viral metagenome</name>
    <dbReference type="NCBI Taxonomy" id="1070528"/>
    <lineage>
        <taxon>unclassified sequences</taxon>
        <taxon>metagenomes</taxon>
        <taxon>organismal metagenomes</taxon>
    </lineage>
</organism>
<dbReference type="Pfam" id="PF19060">
    <property type="entry name" value="DVNP"/>
    <property type="match status" value="1"/>
</dbReference>
<reference evidence="2" key="1">
    <citation type="journal article" date="2020" name="Nature">
        <title>Giant virus diversity and host interactions through global metagenomics.</title>
        <authorList>
            <person name="Schulz F."/>
            <person name="Roux S."/>
            <person name="Paez-Espino D."/>
            <person name="Jungbluth S."/>
            <person name="Walsh D.A."/>
            <person name="Denef V.J."/>
            <person name="McMahon K.D."/>
            <person name="Konstantinidis K.T."/>
            <person name="Eloe-Fadrosh E.A."/>
            <person name="Kyrpides N.C."/>
            <person name="Woyke T."/>
        </authorList>
    </citation>
    <scope>NUCLEOTIDE SEQUENCE</scope>
    <source>
        <strain evidence="2">GVMAG-S-ERX555997-44</strain>
    </source>
</reference>
<dbReference type="GO" id="GO:0051276">
    <property type="term" value="P:chromosome organization"/>
    <property type="evidence" value="ECO:0007669"/>
    <property type="project" value="InterPro"/>
</dbReference>
<feature type="region of interest" description="Disordered" evidence="1">
    <location>
        <begin position="83"/>
        <end position="116"/>
    </location>
</feature>
<evidence type="ECO:0000313" key="2">
    <source>
        <dbReference type="EMBL" id="QHT37395.1"/>
    </source>
</evidence>
<dbReference type="GO" id="GO:0003677">
    <property type="term" value="F:DNA binding"/>
    <property type="evidence" value="ECO:0007669"/>
    <property type="project" value="InterPro"/>
</dbReference>
<feature type="compositionally biased region" description="Basic residues" evidence="1">
    <location>
        <begin position="101"/>
        <end position="116"/>
    </location>
</feature>
<proteinExistence type="predicted"/>
<protein>
    <submittedName>
        <fullName evidence="2">Uncharacterized protein</fullName>
    </submittedName>
</protein>
<evidence type="ECO:0000256" key="1">
    <source>
        <dbReference type="SAM" id="MobiDB-lite"/>
    </source>
</evidence>
<sequence length="116" mass="13791">MTRRNWKRTADRKYLVNGKKFDMLVGSRRQVWNGTAYKTNPGKKALTKKHLMQKKNGNIVSRRKSATAKRQKNLGKYIDLARRNKGKKFQKMTKGLVKKSQTMRRKKRRKGTKKRR</sequence>
<accession>A0A6C0FDZ3</accession>
<dbReference type="InterPro" id="IPR043928">
    <property type="entry name" value="DNVP"/>
</dbReference>